<dbReference type="GeneID" id="40333900"/>
<name>A0A3R7LFP1_TRYRA</name>
<dbReference type="AlphaFoldDB" id="A0A3R7LFP1"/>
<dbReference type="RefSeq" id="XP_029233650.1">
    <property type="nucleotide sequence ID" value="XM_029386620.1"/>
</dbReference>
<keyword evidence="2" id="KW-1185">Reference proteome</keyword>
<protein>
    <submittedName>
        <fullName evidence="1">Uncharacterized protein</fullName>
    </submittedName>
</protein>
<comment type="caution">
    <text evidence="1">The sequence shown here is derived from an EMBL/GenBank/DDBJ whole genome shotgun (WGS) entry which is preliminary data.</text>
</comment>
<accession>A0A3R7LFP1</accession>
<evidence type="ECO:0000313" key="2">
    <source>
        <dbReference type="Proteomes" id="UP000283634"/>
    </source>
</evidence>
<dbReference type="Proteomes" id="UP000283634">
    <property type="component" value="Unassembled WGS sequence"/>
</dbReference>
<evidence type="ECO:0000313" key="1">
    <source>
        <dbReference type="EMBL" id="RNE96373.1"/>
    </source>
</evidence>
<feature type="non-terminal residue" evidence="1">
    <location>
        <position position="1"/>
    </location>
</feature>
<reference evidence="1 2" key="1">
    <citation type="journal article" date="2018" name="BMC Genomics">
        <title>Genomic comparison of Trypanosoma conorhini and Trypanosoma rangeli to Trypanosoma cruzi strains of high and low virulence.</title>
        <authorList>
            <person name="Bradwell K.R."/>
            <person name="Koparde V.N."/>
            <person name="Matveyev A.V."/>
            <person name="Serrano M.G."/>
            <person name="Alves J.M."/>
            <person name="Parikh H."/>
            <person name="Huang B."/>
            <person name="Lee V."/>
            <person name="Espinosa-Alvarez O."/>
            <person name="Ortiz P.A."/>
            <person name="Costa-Martins A.G."/>
            <person name="Teixeira M.M."/>
            <person name="Buck G.A."/>
        </authorList>
    </citation>
    <scope>NUCLEOTIDE SEQUENCE [LARGE SCALE GENOMIC DNA]</scope>
    <source>
        <strain evidence="1 2">AM80</strain>
    </source>
</reference>
<organism evidence="1 2">
    <name type="scientific">Trypanosoma rangeli</name>
    <dbReference type="NCBI Taxonomy" id="5698"/>
    <lineage>
        <taxon>Eukaryota</taxon>
        <taxon>Discoba</taxon>
        <taxon>Euglenozoa</taxon>
        <taxon>Kinetoplastea</taxon>
        <taxon>Metakinetoplastina</taxon>
        <taxon>Trypanosomatida</taxon>
        <taxon>Trypanosomatidae</taxon>
        <taxon>Trypanosoma</taxon>
        <taxon>Herpetosoma</taxon>
    </lineage>
</organism>
<gene>
    <name evidence="1" type="ORF">TraAM80_09967</name>
</gene>
<proteinExistence type="predicted"/>
<dbReference type="EMBL" id="MKGL01000699">
    <property type="protein sequence ID" value="RNE96373.1"/>
    <property type="molecule type" value="Genomic_DNA"/>
</dbReference>
<sequence>CACVIGEGAAAVRKFCGNCGEMQRRAAWRPTTVRRRGYCGVAEQTTWKAEWELPALSLCQCAVEGKGPLEPAVVCRLLLWAVAKAYAEERAEPFLSMFFFSLRDGADSLSSLFLCVSLYLGVLVDCTCSAVSDGVCVCARDPACIQSFVVFNFALALCNDASLLVCVCFGDDGK</sequence>